<accession>A0A934PV96</accession>
<evidence type="ECO:0000313" key="3">
    <source>
        <dbReference type="Proteomes" id="UP000613193"/>
    </source>
</evidence>
<sequence length="90" mass="10326">MPIYMRITVSGKRADISVGRDCDPAKWNKHAGRAIGTKEQIKSINNYLDSLQTKLRNAHQVLIDTNQQVTTESLQNQFTGKNQKWKFRGH</sequence>
<reference evidence="2" key="1">
    <citation type="submission" date="2020-12" db="EMBL/GenBank/DDBJ databases">
        <title>Bacterial novel species Mucilaginibacter sp. SD-g isolated from soil.</title>
        <authorList>
            <person name="Jung H.-Y."/>
        </authorList>
    </citation>
    <scope>NUCLEOTIDE SEQUENCE</scope>
    <source>
        <strain evidence="2">SD-g</strain>
    </source>
</reference>
<comment type="caution">
    <text evidence="2">The sequence shown here is derived from an EMBL/GenBank/DDBJ whole genome shotgun (WGS) entry which is preliminary data.</text>
</comment>
<dbReference type="InterPro" id="IPR035386">
    <property type="entry name" value="Arm-DNA-bind_5"/>
</dbReference>
<evidence type="ECO:0000313" key="2">
    <source>
        <dbReference type="EMBL" id="MBK0379736.1"/>
    </source>
</evidence>
<dbReference type="Pfam" id="PF17293">
    <property type="entry name" value="Arm-DNA-bind_5"/>
    <property type="match status" value="1"/>
</dbReference>
<dbReference type="EMBL" id="JAEHFW010000002">
    <property type="protein sequence ID" value="MBK0379736.1"/>
    <property type="molecule type" value="Genomic_DNA"/>
</dbReference>
<protein>
    <recommendedName>
        <fullName evidence="1">Arm DNA-binding domain-containing protein</fullName>
    </recommendedName>
</protein>
<dbReference type="AlphaFoldDB" id="A0A934PV96"/>
<keyword evidence="3" id="KW-1185">Reference proteome</keyword>
<name>A0A934PV96_9SPHI</name>
<feature type="domain" description="Arm DNA-binding" evidence="1">
    <location>
        <begin position="1"/>
        <end position="74"/>
    </location>
</feature>
<organism evidence="2 3">
    <name type="scientific">Mucilaginibacter segetis</name>
    <dbReference type="NCBI Taxonomy" id="2793071"/>
    <lineage>
        <taxon>Bacteria</taxon>
        <taxon>Pseudomonadati</taxon>
        <taxon>Bacteroidota</taxon>
        <taxon>Sphingobacteriia</taxon>
        <taxon>Sphingobacteriales</taxon>
        <taxon>Sphingobacteriaceae</taxon>
        <taxon>Mucilaginibacter</taxon>
    </lineage>
</organism>
<gene>
    <name evidence="2" type="ORF">I5M19_10480</name>
</gene>
<dbReference type="Proteomes" id="UP000613193">
    <property type="component" value="Unassembled WGS sequence"/>
</dbReference>
<evidence type="ECO:0000259" key="1">
    <source>
        <dbReference type="Pfam" id="PF17293"/>
    </source>
</evidence>
<proteinExistence type="predicted"/>